<name>A0A1Y5TRH2_9RHOB</name>
<dbReference type="GO" id="GO:0008168">
    <property type="term" value="F:methyltransferase activity"/>
    <property type="evidence" value="ECO:0007669"/>
    <property type="project" value="UniProtKB-KW"/>
</dbReference>
<dbReference type="RefSeq" id="WP_085797778.1">
    <property type="nucleotide sequence ID" value="NZ_FWFO01000005.1"/>
</dbReference>
<dbReference type="GO" id="GO:0003864">
    <property type="term" value="F:3-methyl-2-oxobutanoate hydroxymethyltransferase activity"/>
    <property type="evidence" value="ECO:0007669"/>
    <property type="project" value="UniProtKB-EC"/>
</dbReference>
<dbReference type="InterPro" id="IPR040442">
    <property type="entry name" value="Pyrv_kinase-like_dom_sf"/>
</dbReference>
<dbReference type="SUPFAM" id="SSF51621">
    <property type="entry name" value="Phosphoenolpyruvate/pyruvate domain"/>
    <property type="match status" value="1"/>
</dbReference>
<dbReference type="Proteomes" id="UP000193077">
    <property type="component" value="Unassembled WGS sequence"/>
</dbReference>
<dbReference type="InterPro" id="IPR003700">
    <property type="entry name" value="Pantoate_hydroxy_MeTrfase"/>
</dbReference>
<evidence type="ECO:0000313" key="6">
    <source>
        <dbReference type="EMBL" id="SLN70185.1"/>
    </source>
</evidence>
<evidence type="ECO:0000256" key="2">
    <source>
        <dbReference type="ARBA" id="ARBA00011424"/>
    </source>
</evidence>
<reference evidence="6 7" key="1">
    <citation type="submission" date="2017-03" db="EMBL/GenBank/DDBJ databases">
        <authorList>
            <person name="Afonso C.L."/>
            <person name="Miller P.J."/>
            <person name="Scott M.A."/>
            <person name="Spackman E."/>
            <person name="Goraichik I."/>
            <person name="Dimitrov K.M."/>
            <person name="Suarez D.L."/>
            <person name="Swayne D.E."/>
        </authorList>
    </citation>
    <scope>NUCLEOTIDE SEQUENCE [LARGE SCALE GENOMIC DNA]</scope>
    <source>
        <strain evidence="6 7">CECT 7639</strain>
    </source>
</reference>
<evidence type="ECO:0000313" key="7">
    <source>
        <dbReference type="Proteomes" id="UP000193077"/>
    </source>
</evidence>
<keyword evidence="7" id="KW-1185">Reference proteome</keyword>
<sequence length="279" mass="29813">MKNIYTFGGFPATRNLTVADIRANKVAGRKMTQVTSVNRNEAAACEEMGVDHLSIVAEDIHEVRAGAPNTFVTSAVMMSEHPTPDDILRTAIAAAAAGSDAIYTPRGLRNVEMLAHEGLAVQGHLGLVPRKSTLVGGLRGIAKTADEAMVLMDDVRRLQDAGAYAVEMECVAAEALSEISKRTSLVTHSIGSGSGGDVIFMFMEDICGDVDNPPRHAKAFGRVGEIRKELEAERRRALQAYGEAVKGGAFPDPAISIAMSAGEHDKLCEALDKWTTLHQ</sequence>
<dbReference type="Pfam" id="PF02548">
    <property type="entry name" value="Pantoate_transf"/>
    <property type="match status" value="1"/>
</dbReference>
<protein>
    <recommendedName>
        <fullName evidence="3">3-methyl-2-oxobutanoate hydroxymethyltransferase</fullName>
        <ecNumber evidence="3">2.1.2.11</ecNumber>
    </recommendedName>
</protein>
<organism evidence="6 7">
    <name type="scientific">Falsiruegeria litorea R37</name>
    <dbReference type="NCBI Taxonomy" id="1200284"/>
    <lineage>
        <taxon>Bacteria</taxon>
        <taxon>Pseudomonadati</taxon>
        <taxon>Pseudomonadota</taxon>
        <taxon>Alphaproteobacteria</taxon>
        <taxon>Rhodobacterales</taxon>
        <taxon>Roseobacteraceae</taxon>
        <taxon>Falsiruegeria</taxon>
    </lineage>
</organism>
<proteinExistence type="inferred from homology"/>
<evidence type="ECO:0000256" key="5">
    <source>
        <dbReference type="ARBA" id="ARBA00022679"/>
    </source>
</evidence>
<dbReference type="PANTHER" id="PTHR20881:SF0">
    <property type="entry name" value="3-METHYL-2-OXOBUTANOATE HYDROXYMETHYLTRANSFERASE"/>
    <property type="match status" value="1"/>
</dbReference>
<dbReference type="GO" id="GO:0000287">
    <property type="term" value="F:magnesium ion binding"/>
    <property type="evidence" value="ECO:0007669"/>
    <property type="project" value="TreeGrafter"/>
</dbReference>
<dbReference type="PANTHER" id="PTHR20881">
    <property type="entry name" value="3-METHYL-2-OXOBUTANOATE HYDROXYMETHYLTRANSFERASE"/>
    <property type="match status" value="1"/>
</dbReference>
<dbReference type="GO" id="GO:0032259">
    <property type="term" value="P:methylation"/>
    <property type="evidence" value="ECO:0007669"/>
    <property type="project" value="UniProtKB-KW"/>
</dbReference>
<dbReference type="GO" id="GO:0015940">
    <property type="term" value="P:pantothenate biosynthetic process"/>
    <property type="evidence" value="ECO:0007669"/>
    <property type="project" value="UniProtKB-KW"/>
</dbReference>
<dbReference type="EMBL" id="FWFO01000005">
    <property type="protein sequence ID" value="SLN70185.1"/>
    <property type="molecule type" value="Genomic_DNA"/>
</dbReference>
<dbReference type="Gene3D" id="3.20.20.60">
    <property type="entry name" value="Phosphoenolpyruvate-binding domains"/>
    <property type="match status" value="1"/>
</dbReference>
<evidence type="ECO:0000256" key="3">
    <source>
        <dbReference type="ARBA" id="ARBA00012618"/>
    </source>
</evidence>
<keyword evidence="6" id="KW-0489">Methyltransferase</keyword>
<evidence type="ECO:0000256" key="4">
    <source>
        <dbReference type="ARBA" id="ARBA00022655"/>
    </source>
</evidence>
<comment type="subunit">
    <text evidence="2">Homodecamer; pentamer of dimers.</text>
</comment>
<accession>A0A1Y5TRH2</accession>
<dbReference type="InterPro" id="IPR015813">
    <property type="entry name" value="Pyrv/PenolPyrv_kinase-like_dom"/>
</dbReference>
<dbReference type="EC" id="2.1.2.11" evidence="3"/>
<gene>
    <name evidence="6" type="primary">panB_3</name>
    <name evidence="6" type="ORF">TRL7639_04135</name>
</gene>
<comment type="similarity">
    <text evidence="1">Belongs to the PanB family.</text>
</comment>
<keyword evidence="4" id="KW-0566">Pantothenate biosynthesis</keyword>
<keyword evidence="5 6" id="KW-0808">Transferase</keyword>
<evidence type="ECO:0000256" key="1">
    <source>
        <dbReference type="ARBA" id="ARBA00008676"/>
    </source>
</evidence>
<dbReference type="OrthoDB" id="9781789at2"/>
<dbReference type="AlphaFoldDB" id="A0A1Y5TRH2"/>